<dbReference type="AlphaFoldDB" id="A0A563W475"/>
<dbReference type="InterPro" id="IPR008331">
    <property type="entry name" value="Ferritin_DPS_dom"/>
</dbReference>
<dbReference type="InterPro" id="IPR009078">
    <property type="entry name" value="Ferritin-like_SF"/>
</dbReference>
<dbReference type="SUPFAM" id="SSF47240">
    <property type="entry name" value="Ferritin-like"/>
    <property type="match status" value="1"/>
</dbReference>
<feature type="coiled-coil region" evidence="3">
    <location>
        <begin position="122"/>
        <end position="149"/>
    </location>
</feature>
<dbReference type="PRINTS" id="PR01346">
    <property type="entry name" value="HELNAPAPROT"/>
</dbReference>
<dbReference type="Gene3D" id="1.20.1260.10">
    <property type="match status" value="1"/>
</dbReference>
<dbReference type="GO" id="GO:0008199">
    <property type="term" value="F:ferric iron binding"/>
    <property type="evidence" value="ECO:0007669"/>
    <property type="project" value="InterPro"/>
</dbReference>
<dbReference type="EMBL" id="CAACVJ010000687">
    <property type="protein sequence ID" value="VEP18488.1"/>
    <property type="molecule type" value="Genomic_DNA"/>
</dbReference>
<sequence>MCDRLWNCFNEGEVKQSKIFMSTLNIGLTEEQRHGVIELLNRDLADLYLLLIKTKKYHWDVVGPQFRTLHTLWEEHYNTLTVNIDAAAERIRSLGGYPLGTAAGFIEYSTLKEHPNDLPSANEMVSRLVQDHEQVIRNLREDIDKCGDEFHDEGTADFLTGLMEQHEEIAWMLRSFIEGESLNSSGDRSGTETKPAVNA</sequence>
<dbReference type="PIRSF" id="PIRSF005900">
    <property type="entry name" value="Dps"/>
    <property type="match status" value="1"/>
</dbReference>
<dbReference type="PANTHER" id="PTHR42932">
    <property type="entry name" value="GENERAL STRESS PROTEIN 20U"/>
    <property type="match status" value="1"/>
</dbReference>
<dbReference type="InterPro" id="IPR023188">
    <property type="entry name" value="DPS_DNA-bd_CS"/>
</dbReference>
<dbReference type="PANTHER" id="PTHR42932:SF3">
    <property type="entry name" value="DNA PROTECTION DURING STARVATION PROTEIN"/>
    <property type="match status" value="1"/>
</dbReference>
<protein>
    <recommendedName>
        <fullName evidence="4">Ferritin/DPS domain-containing protein</fullName>
    </recommendedName>
</protein>
<reference evidence="5 6" key="1">
    <citation type="submission" date="2019-01" db="EMBL/GenBank/DDBJ databases">
        <authorList>
            <person name="Brito A."/>
        </authorList>
    </citation>
    <scope>NUCLEOTIDE SEQUENCE [LARGE SCALE GENOMIC DNA]</scope>
    <source>
        <strain evidence="5">1</strain>
    </source>
</reference>
<evidence type="ECO:0000313" key="6">
    <source>
        <dbReference type="Proteomes" id="UP000320055"/>
    </source>
</evidence>
<evidence type="ECO:0000256" key="3">
    <source>
        <dbReference type="SAM" id="Coils"/>
    </source>
</evidence>
<dbReference type="InterPro" id="IPR012347">
    <property type="entry name" value="Ferritin-like"/>
</dbReference>
<dbReference type="Pfam" id="PF00210">
    <property type="entry name" value="Ferritin"/>
    <property type="match status" value="1"/>
</dbReference>
<accession>A0A563W475</accession>
<keyword evidence="6" id="KW-1185">Reference proteome</keyword>
<evidence type="ECO:0000259" key="4">
    <source>
        <dbReference type="Pfam" id="PF00210"/>
    </source>
</evidence>
<proteinExistence type="inferred from homology"/>
<feature type="domain" description="Ferritin/DPS" evidence="4">
    <location>
        <begin position="37"/>
        <end position="178"/>
    </location>
</feature>
<comment type="similarity">
    <text evidence="1 2">Belongs to the Dps family.</text>
</comment>
<dbReference type="CDD" id="cd01043">
    <property type="entry name" value="DPS"/>
    <property type="match status" value="1"/>
</dbReference>
<dbReference type="GO" id="GO:0016722">
    <property type="term" value="F:oxidoreductase activity, acting on metal ions"/>
    <property type="evidence" value="ECO:0007669"/>
    <property type="project" value="InterPro"/>
</dbReference>
<dbReference type="InterPro" id="IPR002177">
    <property type="entry name" value="DPS_DNA-bd"/>
</dbReference>
<evidence type="ECO:0000256" key="1">
    <source>
        <dbReference type="ARBA" id="ARBA00009497"/>
    </source>
</evidence>
<evidence type="ECO:0000313" key="5">
    <source>
        <dbReference type="EMBL" id="VEP18488.1"/>
    </source>
</evidence>
<organism evidence="5 6">
    <name type="scientific">Hyella patelloides LEGE 07179</name>
    <dbReference type="NCBI Taxonomy" id="945734"/>
    <lineage>
        <taxon>Bacteria</taxon>
        <taxon>Bacillati</taxon>
        <taxon>Cyanobacteriota</taxon>
        <taxon>Cyanophyceae</taxon>
        <taxon>Pleurocapsales</taxon>
        <taxon>Hyellaceae</taxon>
        <taxon>Hyella</taxon>
    </lineage>
</organism>
<name>A0A563W475_9CYAN</name>
<gene>
    <name evidence="5" type="ORF">H1P_80043</name>
</gene>
<keyword evidence="3" id="KW-0175">Coiled coil</keyword>
<dbReference type="Proteomes" id="UP000320055">
    <property type="component" value="Unassembled WGS sequence"/>
</dbReference>
<evidence type="ECO:0000256" key="2">
    <source>
        <dbReference type="RuleBase" id="RU003875"/>
    </source>
</evidence>
<dbReference type="PROSITE" id="PS00818">
    <property type="entry name" value="DPS_1"/>
    <property type="match status" value="1"/>
</dbReference>